<feature type="transmembrane region" description="Helical" evidence="6">
    <location>
        <begin position="343"/>
        <end position="370"/>
    </location>
</feature>
<reference evidence="8 9" key="1">
    <citation type="submission" date="2016-01" db="EMBL/GenBank/DDBJ databases">
        <authorList>
            <person name="Oliw E.H."/>
        </authorList>
    </citation>
    <scope>NUCLEOTIDE SEQUENCE [LARGE SCALE GENOMIC DNA]</scope>
    <source>
        <strain evidence="8 9">MJR7757A</strain>
    </source>
</reference>
<evidence type="ECO:0000313" key="8">
    <source>
        <dbReference type="EMBL" id="KXA12569.1"/>
    </source>
</evidence>
<name>A0A133N8E9_CLOPF</name>
<accession>A0A133N8E9</accession>
<comment type="caution">
    <text evidence="8">The sequence shown here is derived from an EMBL/GenBank/DDBJ whole genome shotgun (WGS) entry which is preliminary data.</text>
</comment>
<evidence type="ECO:0000259" key="7">
    <source>
        <dbReference type="Pfam" id="PF02687"/>
    </source>
</evidence>
<evidence type="ECO:0000256" key="2">
    <source>
        <dbReference type="ARBA" id="ARBA00022475"/>
    </source>
</evidence>
<dbReference type="InterPro" id="IPR050250">
    <property type="entry name" value="Macrolide_Exporter_MacB"/>
</dbReference>
<dbReference type="Proteomes" id="UP000070646">
    <property type="component" value="Unassembled WGS sequence"/>
</dbReference>
<dbReference type="PANTHER" id="PTHR30572:SF9">
    <property type="entry name" value="ABC TRANSPORTER PERMEASE PROTEIN"/>
    <property type="match status" value="1"/>
</dbReference>
<dbReference type="GO" id="GO:0022857">
    <property type="term" value="F:transmembrane transporter activity"/>
    <property type="evidence" value="ECO:0007669"/>
    <property type="project" value="TreeGrafter"/>
</dbReference>
<comment type="subcellular location">
    <subcellularLocation>
        <location evidence="1">Cell membrane</location>
        <topology evidence="1">Multi-pass membrane protein</topology>
    </subcellularLocation>
</comment>
<feature type="transmembrane region" description="Helical" evidence="6">
    <location>
        <begin position="390"/>
        <end position="413"/>
    </location>
</feature>
<organism evidence="8 9">
    <name type="scientific">Clostridium perfringens</name>
    <dbReference type="NCBI Taxonomy" id="1502"/>
    <lineage>
        <taxon>Bacteria</taxon>
        <taxon>Bacillati</taxon>
        <taxon>Bacillota</taxon>
        <taxon>Clostridia</taxon>
        <taxon>Eubacteriales</taxon>
        <taxon>Clostridiaceae</taxon>
        <taxon>Clostridium</taxon>
    </lineage>
</organism>
<sequence length="427" mass="49529">MNSLKNSILIIKKDLKKSILIYFQLTLIIMYFYVIILNSISYKVDNNNFNKVWKNKSVISLIYKNDEKPSIEEEKKINILKEFLIKSGSTFIAFKGGQIPIKKFDGIDTLKYKREFSGDITGIDDNENSLIEHISSSKELIDKFEFKLSDGRWFTADEYENHNVWVEEKNLIVPVVLGKNFKDFFKLGDKFKDFSGNINFEVIGFLKDNQYFSSSNLFFYPSKQSSLNNFMITPYKIPKQYESLEIFDGIWNLNSNLNYNSFIEKIENKIKDLNLNISIEESSNYLNLYNKSYIESRNLALLQQTLLTLIVIVGITISVMIFIDRNKYMLAVHRAFGATKKEILKTTFLIPNIINLCSLITVIIFIKIGIVKNFVGFNFNVLNKSTNINFKALFLSMLFSIILITISTILPIYKIKNENLNLTMKGD</sequence>
<keyword evidence="4 6" id="KW-1133">Transmembrane helix</keyword>
<gene>
    <name evidence="8" type="ORF">HMPREF3222_01252</name>
</gene>
<evidence type="ECO:0000256" key="4">
    <source>
        <dbReference type="ARBA" id="ARBA00022989"/>
    </source>
</evidence>
<dbReference type="PANTHER" id="PTHR30572">
    <property type="entry name" value="MEMBRANE COMPONENT OF TRANSPORTER-RELATED"/>
    <property type="match status" value="1"/>
</dbReference>
<dbReference type="RefSeq" id="WP_060795229.1">
    <property type="nucleotide sequence ID" value="NZ_KQ956208.1"/>
</dbReference>
<proteinExistence type="predicted"/>
<protein>
    <submittedName>
        <fullName evidence="8">Efflux ABC transporter, permease protein</fullName>
    </submittedName>
</protein>
<evidence type="ECO:0000313" key="9">
    <source>
        <dbReference type="Proteomes" id="UP000070646"/>
    </source>
</evidence>
<keyword evidence="2" id="KW-1003">Cell membrane</keyword>
<evidence type="ECO:0000256" key="1">
    <source>
        <dbReference type="ARBA" id="ARBA00004651"/>
    </source>
</evidence>
<feature type="transmembrane region" description="Helical" evidence="6">
    <location>
        <begin position="20"/>
        <end position="40"/>
    </location>
</feature>
<dbReference type="AlphaFoldDB" id="A0A133N8E9"/>
<evidence type="ECO:0000256" key="3">
    <source>
        <dbReference type="ARBA" id="ARBA00022692"/>
    </source>
</evidence>
<keyword evidence="5 6" id="KW-0472">Membrane</keyword>
<dbReference type="EMBL" id="LRPU01000063">
    <property type="protein sequence ID" value="KXA12569.1"/>
    <property type="molecule type" value="Genomic_DNA"/>
</dbReference>
<evidence type="ECO:0000256" key="6">
    <source>
        <dbReference type="SAM" id="Phobius"/>
    </source>
</evidence>
<feature type="domain" description="ABC3 transporter permease C-terminal" evidence="7">
    <location>
        <begin position="306"/>
        <end position="419"/>
    </location>
</feature>
<dbReference type="InterPro" id="IPR003838">
    <property type="entry name" value="ABC3_permease_C"/>
</dbReference>
<keyword evidence="3 6" id="KW-0812">Transmembrane</keyword>
<dbReference type="Pfam" id="PF02687">
    <property type="entry name" value="FtsX"/>
    <property type="match status" value="1"/>
</dbReference>
<dbReference type="GO" id="GO:0005886">
    <property type="term" value="C:plasma membrane"/>
    <property type="evidence" value="ECO:0007669"/>
    <property type="project" value="UniProtKB-SubCell"/>
</dbReference>
<feature type="transmembrane region" description="Helical" evidence="6">
    <location>
        <begin position="301"/>
        <end position="323"/>
    </location>
</feature>
<dbReference type="PATRIC" id="fig|1502.174.peg.1267"/>
<evidence type="ECO:0000256" key="5">
    <source>
        <dbReference type="ARBA" id="ARBA00023136"/>
    </source>
</evidence>